<dbReference type="CDD" id="cd03354">
    <property type="entry name" value="LbH_SAT"/>
    <property type="match status" value="1"/>
</dbReference>
<dbReference type="Gene3D" id="2.160.10.10">
    <property type="entry name" value="Hexapeptide repeat proteins"/>
    <property type="match status" value="1"/>
</dbReference>
<dbReference type="EMBL" id="PQVG01000007">
    <property type="protein sequence ID" value="POY38117.1"/>
    <property type="molecule type" value="Genomic_DNA"/>
</dbReference>
<accession>A0A2S5A758</accession>
<name>A0A2S5A758_9FLAO</name>
<dbReference type="InterPro" id="IPR011004">
    <property type="entry name" value="Trimer_LpxA-like_sf"/>
</dbReference>
<dbReference type="AlphaFoldDB" id="A0A2S5A758"/>
<sequence length="188" mass="20708">MIDSIEKYNYYLQEDRKALGITKNTFLMFLNPFEIDFEIYKFQRALRKCEYLYNSKNSSFFWKVRKFIAATRFKRLSCKLGFTINPNCFGPGLRIAHRGTIVVNGGCVIGANCTINACVNIGANPGSPELVPQIGDNVYIGPGAKLFGGIFIANGCTIGANAVVNKSCNVINTVLVGVPAMEKGVKLF</sequence>
<gene>
    <name evidence="4" type="ORF">C3L50_12650</name>
</gene>
<dbReference type="Proteomes" id="UP000237310">
    <property type="component" value="Unassembled WGS sequence"/>
</dbReference>
<keyword evidence="3" id="KW-0012">Acyltransferase</keyword>
<comment type="caution">
    <text evidence="4">The sequence shown here is derived from an EMBL/GenBank/DDBJ whole genome shotgun (WGS) entry which is preliminary data.</text>
</comment>
<dbReference type="RefSeq" id="WP_103806551.1">
    <property type="nucleotide sequence ID" value="NZ_PQVG01000007.1"/>
</dbReference>
<dbReference type="SUPFAM" id="SSF51161">
    <property type="entry name" value="Trimeric LpxA-like enzymes"/>
    <property type="match status" value="1"/>
</dbReference>
<dbReference type="GO" id="GO:0016746">
    <property type="term" value="F:acyltransferase activity"/>
    <property type="evidence" value="ECO:0007669"/>
    <property type="project" value="UniProtKB-KW"/>
</dbReference>
<evidence type="ECO:0000313" key="4">
    <source>
        <dbReference type="EMBL" id="POY38117.1"/>
    </source>
</evidence>
<evidence type="ECO:0000256" key="3">
    <source>
        <dbReference type="ARBA" id="ARBA00023315"/>
    </source>
</evidence>
<proteinExistence type="inferred from homology"/>
<reference evidence="4 5" key="1">
    <citation type="submission" date="2018-01" db="EMBL/GenBank/DDBJ databases">
        <authorList>
            <person name="Gaut B.S."/>
            <person name="Morton B.R."/>
            <person name="Clegg M.T."/>
            <person name="Duvall M.R."/>
        </authorList>
    </citation>
    <scope>NUCLEOTIDE SEQUENCE [LARGE SCALE GENOMIC DNA]</scope>
    <source>
        <strain evidence="4 5">HR-AY</strain>
    </source>
</reference>
<dbReference type="InterPro" id="IPR045304">
    <property type="entry name" value="LbH_SAT"/>
</dbReference>
<evidence type="ECO:0000313" key="5">
    <source>
        <dbReference type="Proteomes" id="UP000237310"/>
    </source>
</evidence>
<dbReference type="PANTHER" id="PTHR42811">
    <property type="entry name" value="SERINE ACETYLTRANSFERASE"/>
    <property type="match status" value="1"/>
</dbReference>
<comment type="similarity">
    <text evidence="1">Belongs to the transferase hexapeptide repeat family.</text>
</comment>
<organism evidence="4 5">
    <name type="scientific">Flavobacterium alvei</name>
    <dbReference type="NCBI Taxonomy" id="2080416"/>
    <lineage>
        <taxon>Bacteria</taxon>
        <taxon>Pseudomonadati</taxon>
        <taxon>Bacteroidota</taxon>
        <taxon>Flavobacteriia</taxon>
        <taxon>Flavobacteriales</taxon>
        <taxon>Flavobacteriaceae</taxon>
        <taxon>Flavobacterium</taxon>
    </lineage>
</organism>
<keyword evidence="5" id="KW-1185">Reference proteome</keyword>
<evidence type="ECO:0000256" key="1">
    <source>
        <dbReference type="ARBA" id="ARBA00007274"/>
    </source>
</evidence>
<dbReference type="Pfam" id="PF00132">
    <property type="entry name" value="Hexapep"/>
    <property type="match status" value="1"/>
</dbReference>
<keyword evidence="2 4" id="KW-0808">Transferase</keyword>
<evidence type="ECO:0000256" key="2">
    <source>
        <dbReference type="ARBA" id="ARBA00022679"/>
    </source>
</evidence>
<dbReference type="InterPro" id="IPR001451">
    <property type="entry name" value="Hexapep"/>
</dbReference>
<protein>
    <submittedName>
        <fullName evidence="4">Serine acetyltransferase</fullName>
    </submittedName>
</protein>
<dbReference type="OrthoDB" id="9814490at2"/>